<dbReference type="PANTHER" id="PTHR37984:SF5">
    <property type="entry name" value="PROTEIN NYNRIN-LIKE"/>
    <property type="match status" value="1"/>
</dbReference>
<feature type="compositionally biased region" description="Low complexity" evidence="1">
    <location>
        <begin position="70"/>
        <end position="92"/>
    </location>
</feature>
<evidence type="ECO:0000313" key="3">
    <source>
        <dbReference type="Proteomes" id="UP000257109"/>
    </source>
</evidence>
<dbReference type="AlphaFoldDB" id="A0A371HZ28"/>
<protein>
    <submittedName>
        <fullName evidence="2">Retrovirus-related Pol polyprotein from transposon 17.6</fullName>
    </submittedName>
</protein>
<evidence type="ECO:0000256" key="1">
    <source>
        <dbReference type="SAM" id="MobiDB-lite"/>
    </source>
</evidence>
<dbReference type="InterPro" id="IPR050951">
    <property type="entry name" value="Retrovirus_Pol_polyprotein"/>
</dbReference>
<dbReference type="Gene3D" id="3.30.70.270">
    <property type="match status" value="2"/>
</dbReference>
<dbReference type="SUPFAM" id="SSF56672">
    <property type="entry name" value="DNA/RNA polymerases"/>
    <property type="match status" value="1"/>
</dbReference>
<sequence>MDKSMIDAAIGGALMDKTLAVERNLIFNMVGNTQQFDVMGSTASRLVNEIGPRAVLISEIWFYAKHTSKPTKIPTTSSQISSTALQTTTTTNTEDEPSSKGSTLFFGRPFLMTTNTKIDVHAGTLSMEFGDNMCTCDGGKECSICADICVAIDARPEVIKVVEVAKIAASEPPSPSIMQPPTSEFKPLPKHLKYVYLEDDPKLLVIPKKSMIIVVKNQNDELVLTRIQISWQINIRPLSPARSTHLPTLGCRSAFAMPQAPPKESCMKVFVDDFTVYGHSFDACLESLSRVLDRCIETNVVLNFEKCHFMVTEGLVLGHLVSNRGIEVDKAKIDIIASLSHPTFVWEVRSFLGHAGFYKRFTQNFNKMALPLSKLLQQDIEFVFDQLCIKAFQELKKRLTTTPIL</sequence>
<dbReference type="Proteomes" id="UP000257109">
    <property type="component" value="Unassembled WGS sequence"/>
</dbReference>
<name>A0A371HZ28_MUCPR</name>
<evidence type="ECO:0000313" key="2">
    <source>
        <dbReference type="EMBL" id="RDY07944.1"/>
    </source>
</evidence>
<dbReference type="InterPro" id="IPR043502">
    <property type="entry name" value="DNA/RNA_pol_sf"/>
</dbReference>
<dbReference type="EMBL" id="QJKJ01001371">
    <property type="protein sequence ID" value="RDY07944.1"/>
    <property type="molecule type" value="Genomic_DNA"/>
</dbReference>
<gene>
    <name evidence="2" type="primary">pol</name>
    <name evidence="2" type="ORF">CR513_07884</name>
</gene>
<dbReference type="OrthoDB" id="1433081at2759"/>
<dbReference type="InterPro" id="IPR043128">
    <property type="entry name" value="Rev_trsase/Diguanyl_cyclase"/>
</dbReference>
<comment type="caution">
    <text evidence="2">The sequence shown here is derived from an EMBL/GenBank/DDBJ whole genome shotgun (WGS) entry which is preliminary data.</text>
</comment>
<proteinExistence type="predicted"/>
<accession>A0A371HZ28</accession>
<feature type="non-terminal residue" evidence="2">
    <location>
        <position position="1"/>
    </location>
</feature>
<feature type="region of interest" description="Disordered" evidence="1">
    <location>
        <begin position="69"/>
        <end position="101"/>
    </location>
</feature>
<keyword evidence="3" id="KW-1185">Reference proteome</keyword>
<dbReference type="PANTHER" id="PTHR37984">
    <property type="entry name" value="PROTEIN CBG26694"/>
    <property type="match status" value="1"/>
</dbReference>
<reference evidence="2" key="1">
    <citation type="submission" date="2018-05" db="EMBL/GenBank/DDBJ databases">
        <title>Draft genome of Mucuna pruriens seed.</title>
        <authorList>
            <person name="Nnadi N.E."/>
            <person name="Vos R."/>
            <person name="Hasami M.H."/>
            <person name="Devisetty U.K."/>
            <person name="Aguiy J.C."/>
        </authorList>
    </citation>
    <scope>NUCLEOTIDE SEQUENCE [LARGE SCALE GENOMIC DNA]</scope>
    <source>
        <strain evidence="2">JCA_2017</strain>
    </source>
</reference>
<organism evidence="2 3">
    <name type="scientific">Mucuna pruriens</name>
    <name type="common">Velvet bean</name>
    <name type="synonym">Dolichos pruriens</name>
    <dbReference type="NCBI Taxonomy" id="157652"/>
    <lineage>
        <taxon>Eukaryota</taxon>
        <taxon>Viridiplantae</taxon>
        <taxon>Streptophyta</taxon>
        <taxon>Embryophyta</taxon>
        <taxon>Tracheophyta</taxon>
        <taxon>Spermatophyta</taxon>
        <taxon>Magnoliopsida</taxon>
        <taxon>eudicotyledons</taxon>
        <taxon>Gunneridae</taxon>
        <taxon>Pentapetalae</taxon>
        <taxon>rosids</taxon>
        <taxon>fabids</taxon>
        <taxon>Fabales</taxon>
        <taxon>Fabaceae</taxon>
        <taxon>Papilionoideae</taxon>
        <taxon>50 kb inversion clade</taxon>
        <taxon>NPAAA clade</taxon>
        <taxon>indigoferoid/millettioid clade</taxon>
        <taxon>Phaseoleae</taxon>
        <taxon>Mucuna</taxon>
    </lineage>
</organism>
<dbReference type="FunFam" id="3.30.70.270:FF:000020">
    <property type="entry name" value="Transposon Tf2-6 polyprotein-like Protein"/>
    <property type="match status" value="1"/>
</dbReference>